<dbReference type="Gene3D" id="3.80.10.10">
    <property type="entry name" value="Ribonuclease Inhibitor"/>
    <property type="match status" value="1"/>
</dbReference>
<keyword evidence="2" id="KW-0677">Repeat</keyword>
<sequence length="429" mass="47146">MRPRCGKRRSHEQWTWARPNLLGSMFHFFPCPVNIAFTEPSRDAGLTFVPPSVVELNSLGVITESAQRPFKRVQTAPAAVFSSFHRSFFSQRVSPSRTRSQGFMIFLANNEIKTLPPEFFKLSNLTVLSLRNNSLDYLPPEIAQLQALKDLDVVNNNLRLLPAEMTTMTLTNLNVHTNPWYPDPANTTAPLNASETVDGPTRVHFRVPPLREVVLRYLLTPSANQQRQLALSPPTSPTIIMTTAHARQPTTLEDRFQLPLQEGALTPADAALLARLAPAAVSAPRRHAFSRATTSGPSAGLFSTSSSSQPERECLTHRGLAAATQGDEQRSCSGRCPSPRHHYGTPPVAVAQPWPWPRLGPPFVMPAEERYTWVTELAGVRVGETTGGVPILWRGCGRGCLNFLEKGNTSTSAPIGEPEEEKNGVPPQA</sequence>
<dbReference type="GO" id="GO:0005737">
    <property type="term" value="C:cytoplasm"/>
    <property type="evidence" value="ECO:0007669"/>
    <property type="project" value="TreeGrafter"/>
</dbReference>
<dbReference type="InterPro" id="IPR032675">
    <property type="entry name" value="LRR_dom_sf"/>
</dbReference>
<gene>
    <name evidence="4" type="ORF">DFH94DRAFT_277503</name>
</gene>
<dbReference type="Proteomes" id="UP000759537">
    <property type="component" value="Unassembled WGS sequence"/>
</dbReference>
<accession>A0A9P5MQF9</accession>
<proteinExistence type="predicted"/>
<comment type="caution">
    <text evidence="4">The sequence shown here is derived from an EMBL/GenBank/DDBJ whole genome shotgun (WGS) entry which is preliminary data.</text>
</comment>
<evidence type="ECO:0000256" key="1">
    <source>
        <dbReference type="ARBA" id="ARBA00022614"/>
    </source>
</evidence>
<dbReference type="AlphaFoldDB" id="A0A9P5MQF9"/>
<feature type="region of interest" description="Disordered" evidence="3">
    <location>
        <begin position="290"/>
        <end position="310"/>
    </location>
</feature>
<keyword evidence="1" id="KW-0433">Leucine-rich repeat</keyword>
<feature type="region of interest" description="Disordered" evidence="3">
    <location>
        <begin position="408"/>
        <end position="429"/>
    </location>
</feature>
<evidence type="ECO:0000256" key="2">
    <source>
        <dbReference type="ARBA" id="ARBA00022737"/>
    </source>
</evidence>
<keyword evidence="5" id="KW-1185">Reference proteome</keyword>
<reference evidence="4" key="2">
    <citation type="journal article" date="2020" name="Nat. Commun.">
        <title>Large-scale genome sequencing of mycorrhizal fungi provides insights into the early evolution of symbiotic traits.</title>
        <authorList>
            <person name="Miyauchi S."/>
            <person name="Kiss E."/>
            <person name="Kuo A."/>
            <person name="Drula E."/>
            <person name="Kohler A."/>
            <person name="Sanchez-Garcia M."/>
            <person name="Morin E."/>
            <person name="Andreopoulos B."/>
            <person name="Barry K.W."/>
            <person name="Bonito G."/>
            <person name="Buee M."/>
            <person name="Carver A."/>
            <person name="Chen C."/>
            <person name="Cichocki N."/>
            <person name="Clum A."/>
            <person name="Culley D."/>
            <person name="Crous P.W."/>
            <person name="Fauchery L."/>
            <person name="Girlanda M."/>
            <person name="Hayes R.D."/>
            <person name="Keri Z."/>
            <person name="LaButti K."/>
            <person name="Lipzen A."/>
            <person name="Lombard V."/>
            <person name="Magnuson J."/>
            <person name="Maillard F."/>
            <person name="Murat C."/>
            <person name="Nolan M."/>
            <person name="Ohm R.A."/>
            <person name="Pangilinan J."/>
            <person name="Pereira M.F."/>
            <person name="Perotto S."/>
            <person name="Peter M."/>
            <person name="Pfister S."/>
            <person name="Riley R."/>
            <person name="Sitrit Y."/>
            <person name="Stielow J.B."/>
            <person name="Szollosi G."/>
            <person name="Zifcakova L."/>
            <person name="Stursova M."/>
            <person name="Spatafora J.W."/>
            <person name="Tedersoo L."/>
            <person name="Vaario L.M."/>
            <person name="Yamada A."/>
            <person name="Yan M."/>
            <person name="Wang P."/>
            <person name="Xu J."/>
            <person name="Bruns T."/>
            <person name="Baldrian P."/>
            <person name="Vilgalys R."/>
            <person name="Dunand C."/>
            <person name="Henrissat B."/>
            <person name="Grigoriev I.V."/>
            <person name="Hibbett D."/>
            <person name="Nagy L.G."/>
            <person name="Martin F.M."/>
        </authorList>
    </citation>
    <scope>NUCLEOTIDE SEQUENCE</scope>
    <source>
        <strain evidence="4">Prilba</strain>
    </source>
</reference>
<dbReference type="InterPro" id="IPR001611">
    <property type="entry name" value="Leu-rich_rpt"/>
</dbReference>
<organism evidence="4 5">
    <name type="scientific">Russula ochroleuca</name>
    <dbReference type="NCBI Taxonomy" id="152965"/>
    <lineage>
        <taxon>Eukaryota</taxon>
        <taxon>Fungi</taxon>
        <taxon>Dikarya</taxon>
        <taxon>Basidiomycota</taxon>
        <taxon>Agaricomycotina</taxon>
        <taxon>Agaricomycetes</taxon>
        <taxon>Russulales</taxon>
        <taxon>Russulaceae</taxon>
        <taxon>Russula</taxon>
    </lineage>
</organism>
<reference evidence="4" key="1">
    <citation type="submission" date="2019-10" db="EMBL/GenBank/DDBJ databases">
        <authorList>
            <consortium name="DOE Joint Genome Institute"/>
            <person name="Kuo A."/>
            <person name="Miyauchi S."/>
            <person name="Kiss E."/>
            <person name="Drula E."/>
            <person name="Kohler A."/>
            <person name="Sanchez-Garcia M."/>
            <person name="Andreopoulos B."/>
            <person name="Barry K.W."/>
            <person name="Bonito G."/>
            <person name="Buee M."/>
            <person name="Carver A."/>
            <person name="Chen C."/>
            <person name="Cichocki N."/>
            <person name="Clum A."/>
            <person name="Culley D."/>
            <person name="Crous P.W."/>
            <person name="Fauchery L."/>
            <person name="Girlanda M."/>
            <person name="Hayes R."/>
            <person name="Keri Z."/>
            <person name="LaButti K."/>
            <person name="Lipzen A."/>
            <person name="Lombard V."/>
            <person name="Magnuson J."/>
            <person name="Maillard F."/>
            <person name="Morin E."/>
            <person name="Murat C."/>
            <person name="Nolan M."/>
            <person name="Ohm R."/>
            <person name="Pangilinan J."/>
            <person name="Pereira M."/>
            <person name="Perotto S."/>
            <person name="Peter M."/>
            <person name="Riley R."/>
            <person name="Sitrit Y."/>
            <person name="Stielow B."/>
            <person name="Szollosi G."/>
            <person name="Zifcakova L."/>
            <person name="Stursova M."/>
            <person name="Spatafora J.W."/>
            <person name="Tedersoo L."/>
            <person name="Vaario L.-M."/>
            <person name="Yamada A."/>
            <person name="Yan M."/>
            <person name="Wang P."/>
            <person name="Xu J."/>
            <person name="Bruns T."/>
            <person name="Baldrian P."/>
            <person name="Vilgalys R."/>
            <person name="Henrissat B."/>
            <person name="Grigoriev I.V."/>
            <person name="Hibbett D."/>
            <person name="Nagy L.G."/>
            <person name="Martin F.M."/>
        </authorList>
    </citation>
    <scope>NUCLEOTIDE SEQUENCE</scope>
    <source>
        <strain evidence="4">Prilba</strain>
    </source>
</reference>
<dbReference type="SMART" id="SM00369">
    <property type="entry name" value="LRR_TYP"/>
    <property type="match status" value="2"/>
</dbReference>
<dbReference type="PANTHER" id="PTHR48051">
    <property type="match status" value="1"/>
</dbReference>
<dbReference type="Pfam" id="PF13855">
    <property type="entry name" value="LRR_8"/>
    <property type="match status" value="1"/>
</dbReference>
<feature type="compositionally biased region" description="Polar residues" evidence="3">
    <location>
        <begin position="291"/>
        <end position="309"/>
    </location>
</feature>
<name>A0A9P5MQF9_9AGAM</name>
<dbReference type="PANTHER" id="PTHR48051:SF1">
    <property type="entry name" value="RAS SUPPRESSOR PROTEIN 1"/>
    <property type="match status" value="1"/>
</dbReference>
<dbReference type="InterPro" id="IPR050216">
    <property type="entry name" value="LRR_domain-containing"/>
</dbReference>
<evidence type="ECO:0000313" key="4">
    <source>
        <dbReference type="EMBL" id="KAF8468681.1"/>
    </source>
</evidence>
<dbReference type="InterPro" id="IPR003591">
    <property type="entry name" value="Leu-rich_rpt_typical-subtyp"/>
</dbReference>
<protein>
    <submittedName>
        <fullName evidence="4">Uncharacterized protein</fullName>
    </submittedName>
</protein>
<evidence type="ECO:0000256" key="3">
    <source>
        <dbReference type="SAM" id="MobiDB-lite"/>
    </source>
</evidence>
<dbReference type="EMBL" id="WHVB01000030">
    <property type="protein sequence ID" value="KAF8468681.1"/>
    <property type="molecule type" value="Genomic_DNA"/>
</dbReference>
<dbReference type="OrthoDB" id="660555at2759"/>
<dbReference type="SUPFAM" id="SSF52075">
    <property type="entry name" value="Outer arm dynein light chain 1"/>
    <property type="match status" value="1"/>
</dbReference>
<evidence type="ECO:0000313" key="5">
    <source>
        <dbReference type="Proteomes" id="UP000759537"/>
    </source>
</evidence>